<dbReference type="Pfam" id="PF13359">
    <property type="entry name" value="DDE_Tnp_4"/>
    <property type="match status" value="1"/>
</dbReference>
<feature type="domain" description="Transposase Helix-turn-helix" evidence="4">
    <location>
        <begin position="28"/>
        <end position="78"/>
    </location>
</feature>
<proteinExistence type="predicted"/>
<dbReference type="InterPro" id="IPR027805">
    <property type="entry name" value="Transposase_HTH_dom"/>
</dbReference>
<evidence type="ECO:0000259" key="4">
    <source>
        <dbReference type="Pfam" id="PF13613"/>
    </source>
</evidence>
<evidence type="ECO:0000259" key="3">
    <source>
        <dbReference type="Pfam" id="PF13359"/>
    </source>
</evidence>
<evidence type="ECO:0000256" key="1">
    <source>
        <dbReference type="ARBA" id="ARBA00001968"/>
    </source>
</evidence>
<evidence type="ECO:0000256" key="2">
    <source>
        <dbReference type="ARBA" id="ARBA00022723"/>
    </source>
</evidence>
<protein>
    <submittedName>
        <fullName evidence="5">Transposase for insertion sequence element IS112</fullName>
    </submittedName>
</protein>
<accession>A0A346Y758</accession>
<dbReference type="EMBL" id="CP031166">
    <property type="protein sequence ID" value="AXV10305.1"/>
    <property type="molecule type" value="Genomic_DNA"/>
</dbReference>
<dbReference type="Proteomes" id="UP000264006">
    <property type="component" value="Plasmid pEDY32-46I"/>
</dbReference>
<feature type="domain" description="DDE Tnp4" evidence="3">
    <location>
        <begin position="107"/>
        <end position="232"/>
    </location>
</feature>
<dbReference type="InterPro" id="IPR027806">
    <property type="entry name" value="HARBI1_dom"/>
</dbReference>
<dbReference type="GO" id="GO:0046872">
    <property type="term" value="F:metal ion binding"/>
    <property type="evidence" value="ECO:0007669"/>
    <property type="project" value="UniProtKB-KW"/>
</dbReference>
<dbReference type="AlphaFoldDB" id="A0A346Y758"/>
<gene>
    <name evidence="5" type="ORF">DVS28_b0565</name>
</gene>
<keyword evidence="6" id="KW-1185">Reference proteome</keyword>
<reference evidence="5 6" key="1">
    <citation type="submission" date="2018-09" db="EMBL/GenBank/DDBJ databases">
        <title>Complete genome sequence of Euzebya sp. DY32-46 isolated from seawater of Pacific Ocean.</title>
        <authorList>
            <person name="Xu L."/>
            <person name="Wu Y.-H."/>
            <person name="Xu X.-W."/>
        </authorList>
    </citation>
    <scope>NUCLEOTIDE SEQUENCE [LARGE SCALE GENOMIC DNA]</scope>
    <source>
        <strain evidence="5 6">DY32-46</strain>
        <plasmid evidence="6">pedy32-46i</plasmid>
    </source>
</reference>
<dbReference type="KEGG" id="euz:DVS28_b0565"/>
<sequence>MLTGLTRTQLDTITAALASPPGPGRPWALPLPARIVLTAAALRTNLTVRQIAAVFDIPKSQAHRIITDLTPKLAGLLPSTIDGDRRWSWTVDGTLIPTRDRTVAGKSKNYRYSTNAQVLSRRRDLLVIDITGGGAGNRNDTIPYRDSTVQQRCAEHGRVYADGGYRGITELHTPTFAGGRIVRDAAWRRHRKKRARAEHCIARLKDWQVLRDHRRRGHRLPDTLRAVADLHNLRILTRTPLRDVT</sequence>
<keyword evidence="5" id="KW-0614">Plasmid</keyword>
<evidence type="ECO:0000313" key="5">
    <source>
        <dbReference type="EMBL" id="AXV10305.1"/>
    </source>
</evidence>
<dbReference type="Pfam" id="PF13613">
    <property type="entry name" value="HTH_Tnp_4"/>
    <property type="match status" value="1"/>
</dbReference>
<evidence type="ECO:0000313" key="6">
    <source>
        <dbReference type="Proteomes" id="UP000264006"/>
    </source>
</evidence>
<organism evidence="5 6">
    <name type="scientific">Euzebya pacifica</name>
    <dbReference type="NCBI Taxonomy" id="1608957"/>
    <lineage>
        <taxon>Bacteria</taxon>
        <taxon>Bacillati</taxon>
        <taxon>Actinomycetota</taxon>
        <taxon>Nitriliruptoria</taxon>
        <taxon>Euzebyales</taxon>
    </lineage>
</organism>
<comment type="cofactor">
    <cofactor evidence="1">
        <name>a divalent metal cation</name>
        <dbReference type="ChEBI" id="CHEBI:60240"/>
    </cofactor>
</comment>
<geneLocation type="plasmid" evidence="6">
    <name>pedy32-46i</name>
</geneLocation>
<keyword evidence="2" id="KW-0479">Metal-binding</keyword>
<name>A0A346Y758_9ACTN</name>